<evidence type="ECO:0000259" key="3">
    <source>
        <dbReference type="PROSITE" id="PS51762"/>
    </source>
</evidence>
<dbReference type="InterPro" id="IPR050546">
    <property type="entry name" value="Glycosyl_Hydrlase_16"/>
</dbReference>
<proteinExistence type="inferred from homology"/>
<feature type="non-terminal residue" evidence="4">
    <location>
        <position position="153"/>
    </location>
</feature>
<dbReference type="CDD" id="cd08023">
    <property type="entry name" value="GH16_laminarinase_like"/>
    <property type="match status" value="1"/>
</dbReference>
<dbReference type="SUPFAM" id="SSF49899">
    <property type="entry name" value="Concanavalin A-like lectins/glucanases"/>
    <property type="match status" value="1"/>
</dbReference>
<accession>A0A6M0K9Z5</accession>
<dbReference type="Proteomes" id="UP000483379">
    <property type="component" value="Unassembled WGS sequence"/>
</dbReference>
<keyword evidence="5" id="KW-1185">Reference proteome</keyword>
<dbReference type="GO" id="GO:0005975">
    <property type="term" value="P:carbohydrate metabolic process"/>
    <property type="evidence" value="ECO:0007669"/>
    <property type="project" value="InterPro"/>
</dbReference>
<organism evidence="4 5">
    <name type="scientific">Thiorhodococcus minor</name>
    <dbReference type="NCBI Taxonomy" id="57489"/>
    <lineage>
        <taxon>Bacteria</taxon>
        <taxon>Pseudomonadati</taxon>
        <taxon>Pseudomonadota</taxon>
        <taxon>Gammaproteobacteria</taxon>
        <taxon>Chromatiales</taxon>
        <taxon>Chromatiaceae</taxon>
        <taxon>Thiorhodococcus</taxon>
    </lineage>
</organism>
<keyword evidence="4" id="KW-0378">Hydrolase</keyword>
<dbReference type="GO" id="GO:0004553">
    <property type="term" value="F:hydrolase activity, hydrolyzing O-glycosyl compounds"/>
    <property type="evidence" value="ECO:0007669"/>
    <property type="project" value="InterPro"/>
</dbReference>
<comment type="similarity">
    <text evidence="1">Belongs to the glycosyl hydrolase 16 family.</text>
</comment>
<feature type="chain" id="PRO_5026867984" evidence="2">
    <location>
        <begin position="25"/>
        <end position="153"/>
    </location>
</feature>
<gene>
    <name evidence="4" type="ORF">G3446_26980</name>
</gene>
<feature type="domain" description="GH16" evidence="3">
    <location>
        <begin position="34"/>
        <end position="153"/>
    </location>
</feature>
<comment type="caution">
    <text evidence="4">The sequence shown here is derived from an EMBL/GenBank/DDBJ whole genome shotgun (WGS) entry which is preliminary data.</text>
</comment>
<evidence type="ECO:0000256" key="1">
    <source>
        <dbReference type="ARBA" id="ARBA00006865"/>
    </source>
</evidence>
<evidence type="ECO:0000313" key="4">
    <source>
        <dbReference type="EMBL" id="NEV65415.1"/>
    </source>
</evidence>
<evidence type="ECO:0000256" key="2">
    <source>
        <dbReference type="SAM" id="SignalP"/>
    </source>
</evidence>
<dbReference type="AlphaFoldDB" id="A0A6M0K9Z5"/>
<dbReference type="Pfam" id="PF00722">
    <property type="entry name" value="Glyco_hydro_16"/>
    <property type="match status" value="1"/>
</dbReference>
<dbReference type="InterPro" id="IPR013320">
    <property type="entry name" value="ConA-like_dom_sf"/>
</dbReference>
<dbReference type="PANTHER" id="PTHR10963:SF55">
    <property type="entry name" value="GLYCOSIDE HYDROLASE FAMILY 16 PROTEIN"/>
    <property type="match status" value="1"/>
</dbReference>
<protein>
    <submittedName>
        <fullName evidence="4">Glycoside hydrolase family 16 protein</fullName>
    </submittedName>
</protein>
<sequence>MPFSRFSIPLLATLLLASATTVDAEWRVLWRDEFGYTGPPDPDKWNVAKWPPGRVNDELQAYTQRPRNLRVEDGKLVIETHFDPDAQPRFSSGRISSKGKGFSTYGRFEARIRFPSARGTWSAFWLMPEDPSVYGLNKKEGWYWPNCGEIDIV</sequence>
<dbReference type="PANTHER" id="PTHR10963">
    <property type="entry name" value="GLYCOSYL HYDROLASE-RELATED"/>
    <property type="match status" value="1"/>
</dbReference>
<dbReference type="EMBL" id="JAAIJQ010000284">
    <property type="protein sequence ID" value="NEV65415.1"/>
    <property type="molecule type" value="Genomic_DNA"/>
</dbReference>
<dbReference type="InterPro" id="IPR000757">
    <property type="entry name" value="Beta-glucanase-like"/>
</dbReference>
<evidence type="ECO:0000313" key="5">
    <source>
        <dbReference type="Proteomes" id="UP000483379"/>
    </source>
</evidence>
<name>A0A6M0K9Z5_9GAMM</name>
<dbReference type="RefSeq" id="WP_164456723.1">
    <property type="nucleotide sequence ID" value="NZ_JAAIJQ010000284.1"/>
</dbReference>
<keyword evidence="2" id="KW-0732">Signal</keyword>
<feature type="signal peptide" evidence="2">
    <location>
        <begin position="1"/>
        <end position="24"/>
    </location>
</feature>
<reference evidence="4 5" key="1">
    <citation type="submission" date="2020-02" db="EMBL/GenBank/DDBJ databases">
        <title>Genome sequences of Thiorhodococcus mannitoliphagus and Thiorhodococcus minor, purple sulfur photosynthetic bacteria in the gammaproteobacterial family, Chromatiaceae.</title>
        <authorList>
            <person name="Aviles F.A."/>
            <person name="Meyer T.E."/>
            <person name="Kyndt J.A."/>
        </authorList>
    </citation>
    <scope>NUCLEOTIDE SEQUENCE [LARGE SCALE GENOMIC DNA]</scope>
    <source>
        <strain evidence="4 5">DSM 11518</strain>
    </source>
</reference>
<dbReference type="PROSITE" id="PS51762">
    <property type="entry name" value="GH16_2"/>
    <property type="match status" value="1"/>
</dbReference>
<dbReference type="Gene3D" id="2.60.120.200">
    <property type="match status" value="1"/>
</dbReference>